<accession>A0A6V7VJG3</accession>
<dbReference type="Proteomes" id="UP000580250">
    <property type="component" value="Unassembled WGS sequence"/>
</dbReference>
<comment type="caution">
    <text evidence="1">The sequence shown here is derived from an EMBL/GenBank/DDBJ whole genome shotgun (WGS) entry which is preliminary data.</text>
</comment>
<protein>
    <submittedName>
        <fullName evidence="1">Uncharacterized protein</fullName>
    </submittedName>
</protein>
<gene>
    <name evidence="1" type="ORF">MENT_LOCUS26772</name>
</gene>
<name>A0A6V7VJG3_MELEN</name>
<dbReference type="AlphaFoldDB" id="A0A6V7VJG3"/>
<evidence type="ECO:0000313" key="2">
    <source>
        <dbReference type="Proteomes" id="UP000580250"/>
    </source>
</evidence>
<organism evidence="1 2">
    <name type="scientific">Meloidogyne enterolobii</name>
    <name type="common">Root-knot nematode worm</name>
    <name type="synonym">Meloidogyne mayaguensis</name>
    <dbReference type="NCBI Taxonomy" id="390850"/>
    <lineage>
        <taxon>Eukaryota</taxon>
        <taxon>Metazoa</taxon>
        <taxon>Ecdysozoa</taxon>
        <taxon>Nematoda</taxon>
        <taxon>Chromadorea</taxon>
        <taxon>Rhabditida</taxon>
        <taxon>Tylenchina</taxon>
        <taxon>Tylenchomorpha</taxon>
        <taxon>Tylenchoidea</taxon>
        <taxon>Meloidogynidae</taxon>
        <taxon>Meloidogyninae</taxon>
        <taxon>Meloidogyne</taxon>
    </lineage>
</organism>
<reference evidence="1 2" key="1">
    <citation type="submission" date="2020-08" db="EMBL/GenBank/DDBJ databases">
        <authorList>
            <person name="Koutsovoulos G."/>
            <person name="Danchin GJ E."/>
        </authorList>
    </citation>
    <scope>NUCLEOTIDE SEQUENCE [LARGE SCALE GENOMIC DNA]</scope>
</reference>
<sequence length="68" mass="7931">MKIINSTFGAVLQKFPLCPDTLGCKSLLLSEKCFFPLNFCFKNNCQCFLKYVLFVHKKMPEKQLEKVH</sequence>
<evidence type="ECO:0000313" key="1">
    <source>
        <dbReference type="EMBL" id="CAD2175067.1"/>
    </source>
</evidence>
<dbReference type="EMBL" id="CAJEWN010000247">
    <property type="protein sequence ID" value="CAD2175067.1"/>
    <property type="molecule type" value="Genomic_DNA"/>
</dbReference>
<proteinExistence type="predicted"/>